<dbReference type="OrthoDB" id="414760at2759"/>
<reference evidence="1 2" key="1">
    <citation type="submission" date="2016-02" db="EMBL/GenBank/DDBJ databases">
        <title>Genome analysis of coral dinoflagellate symbionts highlights evolutionary adaptations to a symbiotic lifestyle.</title>
        <authorList>
            <person name="Aranda M."/>
            <person name="Li Y."/>
            <person name="Liew Y.J."/>
            <person name="Baumgarten S."/>
            <person name="Simakov O."/>
            <person name="Wilson M."/>
            <person name="Piel J."/>
            <person name="Ashoor H."/>
            <person name="Bougouffa S."/>
            <person name="Bajic V.B."/>
            <person name="Ryu T."/>
            <person name="Ravasi T."/>
            <person name="Bayer T."/>
            <person name="Micklem G."/>
            <person name="Kim H."/>
            <person name="Bhak J."/>
            <person name="Lajeunesse T.C."/>
            <person name="Voolstra C.R."/>
        </authorList>
    </citation>
    <scope>NUCLEOTIDE SEQUENCE [LARGE SCALE GENOMIC DNA]</scope>
    <source>
        <strain evidence="1 2">CCMP2467</strain>
    </source>
</reference>
<keyword evidence="2" id="KW-1185">Reference proteome</keyword>
<gene>
    <name evidence="1" type="ORF">AK812_SmicGene28265</name>
</gene>
<organism evidence="1 2">
    <name type="scientific">Symbiodinium microadriaticum</name>
    <name type="common">Dinoflagellate</name>
    <name type="synonym">Zooxanthella microadriatica</name>
    <dbReference type="NCBI Taxonomy" id="2951"/>
    <lineage>
        <taxon>Eukaryota</taxon>
        <taxon>Sar</taxon>
        <taxon>Alveolata</taxon>
        <taxon>Dinophyceae</taxon>
        <taxon>Suessiales</taxon>
        <taxon>Symbiodiniaceae</taxon>
        <taxon>Symbiodinium</taxon>
    </lineage>
</organism>
<protein>
    <submittedName>
        <fullName evidence="1">Uncharacterized protein</fullName>
    </submittedName>
</protein>
<dbReference type="AlphaFoldDB" id="A0A1Q9D4U0"/>
<accession>A0A1Q9D4U0</accession>
<sequence length="216" mass="23942">MSISFTVDYRSMKQAINSIRNIVNDMKKQVNETNAAAQYEINRKAEFLAACAVPETPALKLPNTQEEVVTCRSEEDPLYKAYELCVSEKARCSNTTACCASLVQPNKYCLNPGVAPSPLQYEAQCDGTSSCKETDIKEKIAFFKGKLDALDAAEKACEDSRAGCQDSYDCVPKQDSWKELANGNILPQDITLLRAAHISPNANLEEQMSKCREELH</sequence>
<comment type="caution">
    <text evidence="1">The sequence shown here is derived from an EMBL/GenBank/DDBJ whole genome shotgun (WGS) entry which is preliminary data.</text>
</comment>
<name>A0A1Q9D4U0_SYMMI</name>
<dbReference type="Proteomes" id="UP000186817">
    <property type="component" value="Unassembled WGS sequence"/>
</dbReference>
<evidence type="ECO:0000313" key="1">
    <source>
        <dbReference type="EMBL" id="OLP90192.1"/>
    </source>
</evidence>
<proteinExistence type="predicted"/>
<evidence type="ECO:0000313" key="2">
    <source>
        <dbReference type="Proteomes" id="UP000186817"/>
    </source>
</evidence>
<dbReference type="EMBL" id="LSRX01000724">
    <property type="protein sequence ID" value="OLP90192.1"/>
    <property type="molecule type" value="Genomic_DNA"/>
</dbReference>